<sequence length="50" mass="5939">MQILEVNKYDFITEYKVQTNKGVFIHSVPNETSHYTAREEVKLYAEKMSK</sequence>
<keyword evidence="2" id="KW-1185">Reference proteome</keyword>
<evidence type="ECO:0000313" key="2">
    <source>
        <dbReference type="Proteomes" id="UP001152422"/>
    </source>
</evidence>
<name>A0A9X4L3R9_9STAP</name>
<accession>A0A9X4L3R9</accession>
<dbReference type="RefSeq" id="WP_155492506.1">
    <property type="nucleotide sequence ID" value="NZ_CP013114.1"/>
</dbReference>
<dbReference type="Proteomes" id="UP001152422">
    <property type="component" value="Unassembled WGS sequence"/>
</dbReference>
<evidence type="ECO:0000313" key="1">
    <source>
        <dbReference type="EMBL" id="MDG0846261.1"/>
    </source>
</evidence>
<protein>
    <submittedName>
        <fullName evidence="1">Uncharacterized protein</fullName>
    </submittedName>
</protein>
<gene>
    <name evidence="1" type="ORF">M4L89_08495</name>
</gene>
<proteinExistence type="predicted"/>
<comment type="caution">
    <text evidence="1">The sequence shown here is derived from an EMBL/GenBank/DDBJ whole genome shotgun (WGS) entry which is preliminary data.</text>
</comment>
<organism evidence="1 2">
    <name type="scientific">Staphylococcus equorum</name>
    <dbReference type="NCBI Taxonomy" id="246432"/>
    <lineage>
        <taxon>Bacteria</taxon>
        <taxon>Bacillati</taxon>
        <taxon>Bacillota</taxon>
        <taxon>Bacilli</taxon>
        <taxon>Bacillales</taxon>
        <taxon>Staphylococcaceae</taxon>
        <taxon>Staphylococcus</taxon>
    </lineage>
</organism>
<reference evidence="1" key="1">
    <citation type="submission" date="2022-05" db="EMBL/GenBank/DDBJ databases">
        <title>Comparative genomics of Staphylococcus equorum isolates.</title>
        <authorList>
            <person name="Luelf R.H."/>
        </authorList>
    </citation>
    <scope>NUCLEOTIDE SEQUENCE</scope>
    <source>
        <strain evidence="1">TMW 2.2497</strain>
    </source>
</reference>
<dbReference type="KEGG" id="seqo:SE1039_09040"/>
<dbReference type="AlphaFoldDB" id="A0A9X4L3R9"/>
<dbReference type="EMBL" id="JAMBQA010000004">
    <property type="protein sequence ID" value="MDG0846261.1"/>
    <property type="molecule type" value="Genomic_DNA"/>
</dbReference>